<comment type="caution">
    <text evidence="10">The sequence shown here is derived from an EMBL/GenBank/DDBJ whole genome shotgun (WGS) entry which is preliminary data.</text>
</comment>
<keyword evidence="6 10" id="KW-0695">RNA-directed DNA polymerase</keyword>
<evidence type="ECO:0000256" key="1">
    <source>
        <dbReference type="ARBA" id="ARBA00022679"/>
    </source>
</evidence>
<dbReference type="Pfam" id="PF00098">
    <property type="entry name" value="zf-CCHC"/>
    <property type="match status" value="2"/>
</dbReference>
<dbReference type="SUPFAM" id="SSF57756">
    <property type="entry name" value="Retrovirus zinc finger-like domains"/>
    <property type="match status" value="1"/>
</dbReference>
<dbReference type="PROSITE" id="PS50158">
    <property type="entry name" value="ZF_CCHC"/>
    <property type="match status" value="2"/>
</dbReference>
<dbReference type="InterPro" id="IPR005162">
    <property type="entry name" value="Retrotrans_gag_dom"/>
</dbReference>
<dbReference type="GO" id="GO:0003964">
    <property type="term" value="F:RNA-directed DNA polymerase activity"/>
    <property type="evidence" value="ECO:0007669"/>
    <property type="project" value="UniProtKB-KW"/>
</dbReference>
<dbReference type="InterPro" id="IPR041373">
    <property type="entry name" value="RT_RNaseH"/>
</dbReference>
<keyword evidence="4" id="KW-0255">Endonuclease</keyword>
<dbReference type="Gene3D" id="3.10.10.10">
    <property type="entry name" value="HIV Type 1 Reverse Transcriptase, subunit A, domain 1"/>
    <property type="match status" value="1"/>
</dbReference>
<dbReference type="Pfam" id="PF17921">
    <property type="entry name" value="Integrase_H2C2"/>
    <property type="match status" value="1"/>
</dbReference>
<dbReference type="InterPro" id="IPR001878">
    <property type="entry name" value="Znf_CCHC"/>
</dbReference>
<keyword evidence="2" id="KW-0548">Nucleotidyltransferase</keyword>
<keyword evidence="11" id="KW-1185">Reference proteome</keyword>
<evidence type="ECO:0000256" key="2">
    <source>
        <dbReference type="ARBA" id="ARBA00022695"/>
    </source>
</evidence>
<proteinExistence type="predicted"/>
<dbReference type="Pfam" id="PF08284">
    <property type="entry name" value="RVP_2"/>
    <property type="match status" value="1"/>
</dbReference>
<dbReference type="CDD" id="cd09274">
    <property type="entry name" value="RNase_HI_RT_Ty3"/>
    <property type="match status" value="1"/>
</dbReference>
<feature type="region of interest" description="Disordered" evidence="8">
    <location>
        <begin position="271"/>
        <end position="292"/>
    </location>
</feature>
<dbReference type="EMBL" id="BQNB010014362">
    <property type="protein sequence ID" value="GJT27267.1"/>
    <property type="molecule type" value="Genomic_DNA"/>
</dbReference>
<accession>A0ABQ5CLJ5</accession>
<feature type="region of interest" description="Disordered" evidence="8">
    <location>
        <begin position="474"/>
        <end position="515"/>
    </location>
</feature>
<feature type="domain" description="CCHC-type" evidence="9">
    <location>
        <begin position="581"/>
        <end position="596"/>
    </location>
</feature>
<evidence type="ECO:0000256" key="4">
    <source>
        <dbReference type="ARBA" id="ARBA00022759"/>
    </source>
</evidence>
<dbReference type="SMART" id="SM00343">
    <property type="entry name" value="ZnF_C2HC"/>
    <property type="match status" value="2"/>
</dbReference>
<dbReference type="Gene3D" id="1.10.340.70">
    <property type="match status" value="1"/>
</dbReference>
<dbReference type="InterPro" id="IPR041588">
    <property type="entry name" value="Integrase_H2C2"/>
</dbReference>
<feature type="compositionally biased region" description="Polar residues" evidence="8">
    <location>
        <begin position="489"/>
        <end position="499"/>
    </location>
</feature>
<gene>
    <name evidence="10" type="ORF">Tco_0907542</name>
</gene>
<organism evidence="10 11">
    <name type="scientific">Tanacetum coccineum</name>
    <dbReference type="NCBI Taxonomy" id="301880"/>
    <lineage>
        <taxon>Eukaryota</taxon>
        <taxon>Viridiplantae</taxon>
        <taxon>Streptophyta</taxon>
        <taxon>Embryophyta</taxon>
        <taxon>Tracheophyta</taxon>
        <taxon>Spermatophyta</taxon>
        <taxon>Magnoliopsida</taxon>
        <taxon>eudicotyledons</taxon>
        <taxon>Gunneridae</taxon>
        <taxon>Pentapetalae</taxon>
        <taxon>asterids</taxon>
        <taxon>campanulids</taxon>
        <taxon>Asterales</taxon>
        <taxon>Asteraceae</taxon>
        <taxon>Asteroideae</taxon>
        <taxon>Anthemideae</taxon>
        <taxon>Anthemidinae</taxon>
        <taxon>Tanacetum</taxon>
    </lineage>
</organism>
<dbReference type="Pfam" id="PF03732">
    <property type="entry name" value="Retrotrans_gag"/>
    <property type="match status" value="1"/>
</dbReference>
<keyword evidence="7" id="KW-0863">Zinc-finger</keyword>
<evidence type="ECO:0000256" key="8">
    <source>
        <dbReference type="SAM" id="MobiDB-lite"/>
    </source>
</evidence>
<feature type="compositionally biased region" description="Basic and acidic residues" evidence="8">
    <location>
        <begin position="474"/>
        <end position="488"/>
    </location>
</feature>
<dbReference type="Pfam" id="PF17917">
    <property type="entry name" value="RT_RNaseH"/>
    <property type="match status" value="1"/>
</dbReference>
<dbReference type="PANTHER" id="PTHR37984:SF5">
    <property type="entry name" value="PROTEIN NYNRIN-LIKE"/>
    <property type="match status" value="1"/>
</dbReference>
<evidence type="ECO:0000256" key="5">
    <source>
        <dbReference type="ARBA" id="ARBA00022801"/>
    </source>
</evidence>
<dbReference type="CDD" id="cd00303">
    <property type="entry name" value="retropepsin_like"/>
    <property type="match status" value="1"/>
</dbReference>
<dbReference type="InterPro" id="IPR043502">
    <property type="entry name" value="DNA/RNA_pol_sf"/>
</dbReference>
<dbReference type="PANTHER" id="PTHR37984">
    <property type="entry name" value="PROTEIN CBG26694"/>
    <property type="match status" value="1"/>
</dbReference>
<protein>
    <submittedName>
        <fullName evidence="10">Reverse transcriptase domain-containing protein</fullName>
    </submittedName>
</protein>
<keyword evidence="1" id="KW-0808">Transferase</keyword>
<evidence type="ECO:0000313" key="11">
    <source>
        <dbReference type="Proteomes" id="UP001151760"/>
    </source>
</evidence>
<dbReference type="PROSITE" id="PS00141">
    <property type="entry name" value="ASP_PROTEASE"/>
    <property type="match status" value="1"/>
</dbReference>
<name>A0ABQ5CLJ5_9ASTR</name>
<dbReference type="Proteomes" id="UP001151760">
    <property type="component" value="Unassembled WGS sequence"/>
</dbReference>
<feature type="compositionally biased region" description="Acidic residues" evidence="8">
    <location>
        <begin position="1400"/>
        <end position="1411"/>
    </location>
</feature>
<dbReference type="Pfam" id="PF14223">
    <property type="entry name" value="Retrotran_gag_2"/>
    <property type="match status" value="1"/>
</dbReference>
<dbReference type="InterPro" id="IPR001969">
    <property type="entry name" value="Aspartic_peptidase_AS"/>
</dbReference>
<dbReference type="InterPro" id="IPR036875">
    <property type="entry name" value="Znf_CCHC_sf"/>
</dbReference>
<dbReference type="InterPro" id="IPR050951">
    <property type="entry name" value="Retrovirus_Pol_polyprotein"/>
</dbReference>
<feature type="region of interest" description="Disordered" evidence="8">
    <location>
        <begin position="547"/>
        <end position="573"/>
    </location>
</feature>
<evidence type="ECO:0000256" key="3">
    <source>
        <dbReference type="ARBA" id="ARBA00022722"/>
    </source>
</evidence>
<evidence type="ECO:0000259" key="9">
    <source>
        <dbReference type="PROSITE" id="PS50158"/>
    </source>
</evidence>
<dbReference type="Gene3D" id="4.10.60.10">
    <property type="entry name" value="Zinc finger, CCHC-type"/>
    <property type="match status" value="1"/>
</dbReference>
<evidence type="ECO:0000256" key="7">
    <source>
        <dbReference type="PROSITE-ProRule" id="PRU00047"/>
    </source>
</evidence>
<dbReference type="Gene3D" id="3.30.70.270">
    <property type="match status" value="2"/>
</dbReference>
<keyword evidence="5" id="KW-0378">Hydrolase</keyword>
<dbReference type="SUPFAM" id="SSF56672">
    <property type="entry name" value="DNA/RNA polymerases"/>
    <property type="match status" value="1"/>
</dbReference>
<keyword evidence="7" id="KW-0862">Zinc</keyword>
<feature type="region of interest" description="Disordered" evidence="8">
    <location>
        <begin position="1377"/>
        <end position="1413"/>
    </location>
</feature>
<reference evidence="10" key="1">
    <citation type="journal article" date="2022" name="Int. J. Mol. Sci.">
        <title>Draft Genome of Tanacetum Coccineum: Genomic Comparison of Closely Related Tanacetum-Family Plants.</title>
        <authorList>
            <person name="Yamashiro T."/>
            <person name="Shiraishi A."/>
            <person name="Nakayama K."/>
            <person name="Satake H."/>
        </authorList>
    </citation>
    <scope>NUCLEOTIDE SEQUENCE</scope>
</reference>
<keyword evidence="7" id="KW-0479">Metal-binding</keyword>
<sequence>MSASMEARIVGYAVAPTPPLPVTSPPLPLPSPLTTSPTDAGAPLGYRAVGIRMRAAAASPPLSLPSTSHRTDVPEAEMPPRKRACFTTPAPRCEIRESSAAGAARQTGPTPEADTWDEIVEAMMEITPTTLEGVDQRVTELDTRVRQRTEEFHVRFEEVYDDQAYLRARVNTLFKDRPYHRHTALALDREAVYTRIAWTGSEERSASIEAHVRTIEAQVATLIAQTTSLQTQLTTALGRIKTLEARDPEPQDRPAEAGSSCVAAALVERDASKSRDGDNSHGLGTGRRRQVPTQRECTYTDFLKCQPMNFKGTEGVVGLTQWAEKMESVFLISNCAITSQVKYASCTLQGSALTWWNSHVRAVGQDVAYTMPWTALKRMITDKYCPRGEIKKLESEYWNLKVRGTDLMTYNQRFQELALMCDRMFPEESAKVERYVGGLPDMIHGSVKASKPQSMQEAIEFATEMMDKKMLTAAERQAENKRKFEDTSRNNQNQQQPFKRNNVARAYTAGPGDKKPYEGIKPLCTKCNYHHDGPCTQKCTNCKKTGHSARDCKVRPTANNNNNNNNNNQRTQGTNPRVITCFECGVQGHFRNNCPKLKNGNQGNRAGNGNAVARAYVVGSAGTNPNSNVVTGTFLLNNRYASILFDTGADRSFISTAFSSLIDIIPTTLDHGYDVELADGRIIWVNTLIRGCTLNFLISPIQHRLVSQWLGSFDVLLVWTDTVLTWGAPVLFVKKKDGSFRMCIDYRELNKLRKENVFRASQDVICFDPTYKNQASSMQRPKLILELLKKEQLYAKFSKCEFWIPKVQFLGHVIGQSGYHVEGIHVDPAKIESVKDWESPKSATEIRQFLGLAGYYRRFIEGFSKIAKPMTKLTQKKIKFEWSDKAEVAFQLIKQKLCSAPILALPKGNEDIIAYCDASIKGLGAVLMQREKVIAYASRQLKIHEKNYTTHDLELGAVVFALKIWRHYLYGTKCTVFTDHKSLQHILDQKELNMRQRRWLELLSDYDCEIRYHPGKANVVADALSRKERIKPLRVRALVMTIGLDLPKRILEAQIEARKPENLKSEDVGGMLIENSKDPEKPRKEKLEPRADGTLCLNNRSWLPRYGDLRALIMHESHKSKYSVHPGSDKMYQDMKQLYWWPNMKANIATYVDTNALREKQINDWLPIICLKESESSRGKSRRCRWKALYIRKIDPDCRLIRLHLYDGLFKFILFDNKGQLKEAFNIRFATYMNSKDLDLWHIITYGDFCPIQNNPETKKDEIVPFEKQSDDLKKKLAKNNEAKMVIYNALPRKEYEIIFMCKTAKEIWDTLLITHQGNSQVKDNKIDLRVQQYELFTIPKEELIDNAFARFNTIITSLKALDEEFKKFFKRQGRFARQPRDERKSQSRSLALKAKKESSDEESSTSDSEDKEYAMAVKEFKKFFKRRGRFVRQPRDE</sequence>
<dbReference type="InterPro" id="IPR043128">
    <property type="entry name" value="Rev_trsase/Diguanyl_cyclase"/>
</dbReference>
<evidence type="ECO:0000256" key="6">
    <source>
        <dbReference type="ARBA" id="ARBA00022918"/>
    </source>
</evidence>
<feature type="domain" description="CCHC-type" evidence="9">
    <location>
        <begin position="538"/>
        <end position="553"/>
    </location>
</feature>
<feature type="region of interest" description="Disordered" evidence="8">
    <location>
        <begin position="59"/>
        <end position="85"/>
    </location>
</feature>
<reference evidence="10" key="2">
    <citation type="submission" date="2022-01" db="EMBL/GenBank/DDBJ databases">
        <authorList>
            <person name="Yamashiro T."/>
            <person name="Shiraishi A."/>
            <person name="Satake H."/>
            <person name="Nakayama K."/>
        </authorList>
    </citation>
    <scope>NUCLEOTIDE SEQUENCE</scope>
</reference>
<keyword evidence="3" id="KW-0540">Nuclease</keyword>
<feature type="compositionally biased region" description="Low complexity" evidence="8">
    <location>
        <begin position="559"/>
        <end position="568"/>
    </location>
</feature>
<evidence type="ECO:0000313" key="10">
    <source>
        <dbReference type="EMBL" id="GJT27267.1"/>
    </source>
</evidence>